<reference evidence="1 2" key="1">
    <citation type="submission" date="2020-11" db="EMBL/GenBank/DDBJ databases">
        <title>Pseudomonas fulva producing VIM-24.</title>
        <authorList>
            <person name="Liu S."/>
        </authorList>
    </citation>
    <scope>NUCLEOTIDE SEQUENCE [LARGE SCALE GENOMIC DNA]</scope>
    <source>
        <strain evidence="1 2">ZDHY414</strain>
    </source>
</reference>
<name>A0A7S9Q8S4_9PSED</name>
<gene>
    <name evidence="1" type="ORF">IZU98_06915</name>
</gene>
<sequence>MAYSKRQMLERLGKGSATLGWGAVAAYSRSRLNRLLMQQYQQRLDTLSFLPPFNDELAFTGARAAVIELEGLEFGAPRLSFINASLSNSRARLIMNLIAGRCTTVQLSDGALINTFNVTEAMGYTLEIDLDLMLVTGEVDRHGRVSLDLAHGSSLRCSLLQDQPTLNEQLVTALETWFHGLPARMTQFDLGIVDLQGYHPLSPRRFIIRTQAAPGAKLSQAVNQGDGAVLVFIRVSANSADGYYPDSSYPYLIPDGNYSASLLLDRSLTRYADGQQLEILNSLLFPGTYAFVEAERHEPFDMLVLGNIDPLVTTYSVEPAEAVIKAGEALSFTLHDGQGRAVSASRWHAVSLHSHLPQGHGQIDSKGRYSAPSPQDIGHQSLTVVVTAELDGTKPGEVFVASARLQVSFESLATFPNAASYWPDQQEVIPLAGWQKDAQGVQWSLLEPFHGELSDQDQHRALFVPDRGPGVRPLVVQQVQAHAGQARDAALVMVNSQPLLSLYPAHVANVQHGQTAQLSEPVQFMPGADRRWRVLSGEGEVDQTGAFSSRGQHSGTSVVTCEVVSNGVVFASGHSVVQHSDLEMEGSWKELNQFTVRVMSGQDGNRQGRQFNNGFQQLELEVYVETAQVNGKDYPLSVTELATLGLYHERTPERVSTLALEREGIELGDPELWAVSTRPNRFHLANGRAAAAAPRRAVTNRESIVYLYLHCRAGAGQTRQFYAGFQADSKQMHYSTDTTVHNARIEVSAAQLQVLENDYSFTRQRVDGGGGDNEQDDFDFFLTTIDYWTFRYAHAKFVSCEVLGMEGNQVSPLTTPNISMITWEGPSQHDRMFRYTGLIFHDSLEPYPETVEFDTVMESVRKDLELDALPVDRRWYASGSLVLVNLRREDVYRLTLLDWVKRWLTPSLVVLLRDENGNSHYRRFSYLSTSKPEHRNYFDHVSVSPHVLNAPQRAVLTLHNNA</sequence>
<evidence type="ECO:0008006" key="3">
    <source>
        <dbReference type="Google" id="ProtNLM"/>
    </source>
</evidence>
<dbReference type="EMBL" id="CP064946">
    <property type="protein sequence ID" value="QPH50433.1"/>
    <property type="molecule type" value="Genomic_DNA"/>
</dbReference>
<dbReference type="Proteomes" id="UP000594430">
    <property type="component" value="Chromosome"/>
</dbReference>
<evidence type="ECO:0000313" key="2">
    <source>
        <dbReference type="Proteomes" id="UP000594430"/>
    </source>
</evidence>
<dbReference type="RefSeq" id="WP_196110515.1">
    <property type="nucleotide sequence ID" value="NZ_CP064946.1"/>
</dbReference>
<accession>A0A7S9Q8S4</accession>
<evidence type="ECO:0000313" key="1">
    <source>
        <dbReference type="EMBL" id="QPH50433.1"/>
    </source>
</evidence>
<proteinExistence type="predicted"/>
<organism evidence="1 2">
    <name type="scientific">Pseudomonas fulva</name>
    <dbReference type="NCBI Taxonomy" id="47880"/>
    <lineage>
        <taxon>Bacteria</taxon>
        <taxon>Pseudomonadati</taxon>
        <taxon>Pseudomonadota</taxon>
        <taxon>Gammaproteobacteria</taxon>
        <taxon>Pseudomonadales</taxon>
        <taxon>Pseudomonadaceae</taxon>
        <taxon>Pseudomonas</taxon>
    </lineage>
</organism>
<protein>
    <recommendedName>
        <fullName evidence="3">Imidazoleglycerol-phosphate synthase</fullName>
    </recommendedName>
</protein>
<dbReference type="AlphaFoldDB" id="A0A7S9Q8S4"/>